<evidence type="ECO:0000313" key="8">
    <source>
        <dbReference type="Proteomes" id="UP001597083"/>
    </source>
</evidence>
<keyword evidence="2 5" id="KW-0812">Transmembrane</keyword>
<feature type="transmembrane region" description="Helical" evidence="5">
    <location>
        <begin position="77"/>
        <end position="103"/>
    </location>
</feature>
<dbReference type="Proteomes" id="UP001597083">
    <property type="component" value="Unassembled WGS sequence"/>
</dbReference>
<dbReference type="Gene3D" id="1.10.3720.10">
    <property type="entry name" value="MetI-like"/>
    <property type="match status" value="1"/>
</dbReference>
<dbReference type="PANTHER" id="PTHR43470">
    <property type="entry name" value="PHOSPHATE TRANSPORT SYSTEM PERMEASE PROTEIN PSTA-RELATED"/>
    <property type="match status" value="1"/>
</dbReference>
<keyword evidence="3 5" id="KW-1133">Transmembrane helix</keyword>
<dbReference type="EMBL" id="JBHTIR010002641">
    <property type="protein sequence ID" value="MFD0854033.1"/>
    <property type="molecule type" value="Genomic_DNA"/>
</dbReference>
<evidence type="ECO:0000256" key="3">
    <source>
        <dbReference type="ARBA" id="ARBA00022989"/>
    </source>
</evidence>
<dbReference type="InterPro" id="IPR035906">
    <property type="entry name" value="MetI-like_sf"/>
</dbReference>
<dbReference type="PANTHER" id="PTHR43470:SF5">
    <property type="entry name" value="PHOSPHATE TRANSPORT SYSTEM PERMEASE PROTEIN PSTA"/>
    <property type="match status" value="1"/>
</dbReference>
<feature type="transmembrane region" description="Helical" evidence="5">
    <location>
        <begin position="124"/>
        <end position="144"/>
    </location>
</feature>
<keyword evidence="4 5" id="KW-0472">Membrane</keyword>
<protein>
    <recommendedName>
        <fullName evidence="6">ABC transmembrane type-1 domain-containing protein</fullName>
    </recommendedName>
</protein>
<comment type="caution">
    <text evidence="7">The sequence shown here is derived from an EMBL/GenBank/DDBJ whole genome shotgun (WGS) entry which is preliminary data.</text>
</comment>
<gene>
    <name evidence="7" type="ORF">ACFQ07_17480</name>
</gene>
<name>A0ABW3CI32_9ACTN</name>
<evidence type="ECO:0000256" key="5">
    <source>
        <dbReference type="SAM" id="Phobius"/>
    </source>
</evidence>
<evidence type="ECO:0000256" key="2">
    <source>
        <dbReference type="ARBA" id="ARBA00022692"/>
    </source>
</evidence>
<feature type="domain" description="ABC transmembrane type-1" evidence="6">
    <location>
        <begin position="78"/>
        <end position="167"/>
    </location>
</feature>
<keyword evidence="8" id="KW-1185">Reference proteome</keyword>
<dbReference type="PROSITE" id="PS50928">
    <property type="entry name" value="ABC_TM1"/>
    <property type="match status" value="1"/>
</dbReference>
<reference evidence="8" key="1">
    <citation type="journal article" date="2019" name="Int. J. Syst. Evol. Microbiol.">
        <title>The Global Catalogue of Microorganisms (GCM) 10K type strain sequencing project: providing services to taxonomists for standard genome sequencing and annotation.</title>
        <authorList>
            <consortium name="The Broad Institute Genomics Platform"/>
            <consortium name="The Broad Institute Genome Sequencing Center for Infectious Disease"/>
            <person name="Wu L."/>
            <person name="Ma J."/>
        </authorList>
    </citation>
    <scope>NUCLEOTIDE SEQUENCE [LARGE SCALE GENOMIC DNA]</scope>
    <source>
        <strain evidence="8">JCM 31696</strain>
    </source>
</reference>
<sequence length="167" mass="18181">MTATLQKSPATPALGGRSRPLEPLFRVVLLASLVIAVAFLATLLVYVLVEGWGRLDSRLWENFPSRLYPERAGAQSAIVGTIYVIGLTGLFCVPVGVMTAIYLEEYADRERWWNRMIELNIQNLAAVPSIVYGILGLGILARGLGFGRTLLTASLTLSLLVLPVVII</sequence>
<evidence type="ECO:0000256" key="1">
    <source>
        <dbReference type="ARBA" id="ARBA00004141"/>
    </source>
</evidence>
<evidence type="ECO:0000256" key="4">
    <source>
        <dbReference type="ARBA" id="ARBA00023136"/>
    </source>
</evidence>
<evidence type="ECO:0000259" key="6">
    <source>
        <dbReference type="PROSITE" id="PS50928"/>
    </source>
</evidence>
<proteinExistence type="predicted"/>
<feature type="non-terminal residue" evidence="7">
    <location>
        <position position="167"/>
    </location>
</feature>
<evidence type="ECO:0000313" key="7">
    <source>
        <dbReference type="EMBL" id="MFD0854033.1"/>
    </source>
</evidence>
<accession>A0ABW3CI32</accession>
<dbReference type="InterPro" id="IPR000515">
    <property type="entry name" value="MetI-like"/>
</dbReference>
<dbReference type="SUPFAM" id="SSF161098">
    <property type="entry name" value="MetI-like"/>
    <property type="match status" value="1"/>
</dbReference>
<comment type="subcellular location">
    <subcellularLocation>
        <location evidence="1">Membrane</location>
        <topology evidence="1">Multi-pass membrane protein</topology>
    </subcellularLocation>
</comment>
<organism evidence="7 8">
    <name type="scientific">Actinomadura adrarensis</name>
    <dbReference type="NCBI Taxonomy" id="1819600"/>
    <lineage>
        <taxon>Bacteria</taxon>
        <taxon>Bacillati</taxon>
        <taxon>Actinomycetota</taxon>
        <taxon>Actinomycetes</taxon>
        <taxon>Streptosporangiales</taxon>
        <taxon>Thermomonosporaceae</taxon>
        <taxon>Actinomadura</taxon>
    </lineage>
</organism>
<feature type="transmembrane region" description="Helical" evidence="5">
    <location>
        <begin position="27"/>
        <end position="49"/>
    </location>
</feature>